<dbReference type="PROSITE" id="PS50012">
    <property type="entry name" value="RCC1_3"/>
    <property type="match status" value="2"/>
</dbReference>
<evidence type="ECO:0000256" key="1">
    <source>
        <dbReference type="PROSITE-ProRule" id="PRU00235"/>
    </source>
</evidence>
<dbReference type="PRINTS" id="PR00633">
    <property type="entry name" value="RCCNDNSATION"/>
</dbReference>
<comment type="caution">
    <text evidence="4">The sequence shown here is derived from an EMBL/GenBank/DDBJ whole genome shotgun (WGS) entry which is preliminary data.</text>
</comment>
<feature type="compositionally biased region" description="Polar residues" evidence="2">
    <location>
        <begin position="53"/>
        <end position="62"/>
    </location>
</feature>
<dbReference type="GO" id="GO:0005737">
    <property type="term" value="C:cytoplasm"/>
    <property type="evidence" value="ECO:0007669"/>
    <property type="project" value="TreeGrafter"/>
</dbReference>
<name>A0A818KEL9_9BILA</name>
<feature type="repeat" description="RCC1" evidence="1">
    <location>
        <begin position="97"/>
        <end position="147"/>
    </location>
</feature>
<evidence type="ECO:0000256" key="2">
    <source>
        <dbReference type="SAM" id="MobiDB-lite"/>
    </source>
</evidence>
<dbReference type="InterPro" id="IPR009091">
    <property type="entry name" value="RCC1/BLIP-II"/>
</dbReference>
<accession>A0A818KEL9</accession>
<dbReference type="AlphaFoldDB" id="A0A818KEL9"/>
<dbReference type="InterPro" id="IPR051553">
    <property type="entry name" value="Ran_GTPase-activating"/>
</dbReference>
<dbReference type="Proteomes" id="UP000663860">
    <property type="component" value="Unassembled WGS sequence"/>
</dbReference>
<dbReference type="Gene3D" id="2.130.10.30">
    <property type="entry name" value="Regulator of chromosome condensation 1/beta-lactamase-inhibitor protein II"/>
    <property type="match status" value="1"/>
</dbReference>
<feature type="repeat" description="RCC1" evidence="1">
    <location>
        <begin position="148"/>
        <end position="210"/>
    </location>
</feature>
<evidence type="ECO:0000313" key="4">
    <source>
        <dbReference type="EMBL" id="CAF3550487.1"/>
    </source>
</evidence>
<evidence type="ECO:0008006" key="6">
    <source>
        <dbReference type="Google" id="ProtNLM"/>
    </source>
</evidence>
<dbReference type="InterPro" id="IPR000408">
    <property type="entry name" value="Reg_chr_condens"/>
</dbReference>
<sequence length="223" mass="24647">MKGAPRINTTPVTAKNIRYRSASPSNKTTNGKKKSIVSIKEPTTKRKTVKTTDVQQSRSKSSIARPARPTNNTRRTIRRQTTYLSVPSIVNGNSKGGQVLAVGENGMTQLGLKSSIDQRKNPQPVLIPEPIVQITAGPLHSVCLTDQNNIYTFGCNDEHALGRPDNNDDDDNDDSDPFGEVDLTKVIRNDDENIIQIVAGDSHTLILSNLGKVYGMFYRYFYI</sequence>
<feature type="region of interest" description="Disordered" evidence="2">
    <location>
        <begin position="1"/>
        <end position="74"/>
    </location>
</feature>
<dbReference type="PANTHER" id="PTHR45982">
    <property type="entry name" value="REGULATOR OF CHROMOSOME CONDENSATION"/>
    <property type="match status" value="1"/>
</dbReference>
<dbReference type="PROSITE" id="PS00626">
    <property type="entry name" value="RCC1_2"/>
    <property type="match status" value="1"/>
</dbReference>
<protein>
    <recommendedName>
        <fullName evidence="6">Regulator of chromosome condensation-like protein</fullName>
    </recommendedName>
</protein>
<evidence type="ECO:0000313" key="3">
    <source>
        <dbReference type="EMBL" id="CAF1121065.1"/>
    </source>
</evidence>
<dbReference type="GO" id="GO:0005085">
    <property type="term" value="F:guanyl-nucleotide exchange factor activity"/>
    <property type="evidence" value="ECO:0007669"/>
    <property type="project" value="TreeGrafter"/>
</dbReference>
<dbReference type="PANTHER" id="PTHR45982:SF1">
    <property type="entry name" value="REGULATOR OF CHROMOSOME CONDENSATION"/>
    <property type="match status" value="1"/>
</dbReference>
<proteinExistence type="predicted"/>
<dbReference type="Proteomes" id="UP000663868">
    <property type="component" value="Unassembled WGS sequence"/>
</dbReference>
<dbReference type="Pfam" id="PF00415">
    <property type="entry name" value="RCC1"/>
    <property type="match status" value="2"/>
</dbReference>
<dbReference type="EMBL" id="CAJNOE010000288">
    <property type="protein sequence ID" value="CAF1121065.1"/>
    <property type="molecule type" value="Genomic_DNA"/>
</dbReference>
<reference evidence="4" key="1">
    <citation type="submission" date="2021-02" db="EMBL/GenBank/DDBJ databases">
        <authorList>
            <person name="Nowell W R."/>
        </authorList>
    </citation>
    <scope>NUCLEOTIDE SEQUENCE</scope>
</reference>
<evidence type="ECO:0000313" key="5">
    <source>
        <dbReference type="Proteomes" id="UP000663868"/>
    </source>
</evidence>
<feature type="compositionally biased region" description="Low complexity" evidence="2">
    <location>
        <begin position="64"/>
        <end position="74"/>
    </location>
</feature>
<dbReference type="SUPFAM" id="SSF50985">
    <property type="entry name" value="RCC1/BLIP-II"/>
    <property type="match status" value="1"/>
</dbReference>
<dbReference type="EMBL" id="CAJOBB010000080">
    <property type="protein sequence ID" value="CAF3550487.1"/>
    <property type="molecule type" value="Genomic_DNA"/>
</dbReference>
<gene>
    <name evidence="3" type="ORF">IZO911_LOCUS24144</name>
    <name evidence="4" type="ORF">KXQ929_LOCUS2624</name>
</gene>
<organism evidence="4 5">
    <name type="scientific">Adineta steineri</name>
    <dbReference type="NCBI Taxonomy" id="433720"/>
    <lineage>
        <taxon>Eukaryota</taxon>
        <taxon>Metazoa</taxon>
        <taxon>Spiralia</taxon>
        <taxon>Gnathifera</taxon>
        <taxon>Rotifera</taxon>
        <taxon>Eurotatoria</taxon>
        <taxon>Bdelloidea</taxon>
        <taxon>Adinetida</taxon>
        <taxon>Adinetidae</taxon>
        <taxon>Adineta</taxon>
    </lineage>
</organism>